<dbReference type="AlphaFoldDB" id="A0A0A7G0F3"/>
<dbReference type="KEGG" id="cbv:U729_3091"/>
<evidence type="ECO:0000313" key="2">
    <source>
        <dbReference type="EMBL" id="AIY85292.1"/>
    </source>
</evidence>
<name>A0A0A7G0F3_9CLOT</name>
<proteinExistence type="predicted"/>
<accession>A0A0A7G0F3</accession>
<evidence type="ECO:0000256" key="1">
    <source>
        <dbReference type="SAM" id="MobiDB-lite"/>
    </source>
</evidence>
<evidence type="ECO:0000313" key="3">
    <source>
        <dbReference type="Proteomes" id="UP000030635"/>
    </source>
</evidence>
<organism evidence="2 3">
    <name type="scientific">Clostridium baratii str. Sullivan</name>
    <dbReference type="NCBI Taxonomy" id="1415775"/>
    <lineage>
        <taxon>Bacteria</taxon>
        <taxon>Bacillati</taxon>
        <taxon>Bacillota</taxon>
        <taxon>Clostridia</taxon>
        <taxon>Eubacteriales</taxon>
        <taxon>Clostridiaceae</taxon>
        <taxon>Clostridium</taxon>
    </lineage>
</organism>
<feature type="compositionally biased region" description="Basic residues" evidence="1">
    <location>
        <begin position="53"/>
        <end position="63"/>
    </location>
</feature>
<dbReference type="Proteomes" id="UP000030635">
    <property type="component" value="Plasmid pCBJ"/>
</dbReference>
<protein>
    <submittedName>
        <fullName evidence="2">Uncharacterized protein</fullName>
    </submittedName>
</protein>
<feature type="compositionally biased region" description="Basic and acidic residues" evidence="1">
    <location>
        <begin position="23"/>
        <end position="52"/>
    </location>
</feature>
<keyword evidence="3" id="KW-1185">Reference proteome</keyword>
<feature type="region of interest" description="Disordered" evidence="1">
    <location>
        <begin position="23"/>
        <end position="63"/>
    </location>
</feature>
<reference evidence="2 3" key="1">
    <citation type="journal article" date="2015" name="Infect. Genet. Evol.">
        <title>Genomic sequences of six botulinum neurotoxin-producing strains representing three clostridial species illustrate the mobility and diversity of botulinum neurotoxin genes.</title>
        <authorList>
            <person name="Smith T.J."/>
            <person name="Hill K.K."/>
            <person name="Xie G."/>
            <person name="Foley B.T."/>
            <person name="Williamson C.H."/>
            <person name="Foster J.T."/>
            <person name="Johnson S.L."/>
            <person name="Chertkov O."/>
            <person name="Teshima H."/>
            <person name="Gibbons H.S."/>
            <person name="Johnsky L.A."/>
            <person name="Karavis M.A."/>
            <person name="Smith L.A."/>
        </authorList>
    </citation>
    <scope>NUCLEOTIDE SEQUENCE [LARGE SCALE GENOMIC DNA]</scope>
    <source>
        <strain evidence="2">Sullivan</strain>
        <plasmid evidence="3">Plasmid pCBJ</plasmid>
    </source>
</reference>
<dbReference type="HOGENOM" id="CLU_2877770_0_0_9"/>
<dbReference type="EMBL" id="CP006906">
    <property type="protein sequence ID" value="AIY85292.1"/>
    <property type="molecule type" value="Genomic_DNA"/>
</dbReference>
<sequence length="63" mass="7498">MKKELDRNGRPLNGTAEWLRMLSKEGGLKKHDENIKKKAKEKKKDEEKDKKTRPLFKKTITKF</sequence>
<geneLocation type="plasmid" evidence="2 3">
    <name>pCBJ</name>
</geneLocation>
<gene>
    <name evidence="2" type="ORF">U729_3091</name>
</gene>
<dbReference type="RefSeq" id="WP_040113567.1">
    <property type="nucleotide sequence ID" value="NZ_CP006906.1"/>
</dbReference>
<keyword evidence="2" id="KW-0614">Plasmid</keyword>